<dbReference type="SUPFAM" id="SSF51556">
    <property type="entry name" value="Metallo-dependent hydrolases"/>
    <property type="match status" value="1"/>
</dbReference>
<dbReference type="Gene3D" id="3.20.20.140">
    <property type="entry name" value="Metal-dependent hydrolases"/>
    <property type="match status" value="1"/>
</dbReference>
<organism evidence="3">
    <name type="scientific">freshwater metagenome</name>
    <dbReference type="NCBI Taxonomy" id="449393"/>
    <lineage>
        <taxon>unclassified sequences</taxon>
        <taxon>metagenomes</taxon>
        <taxon>ecological metagenomes</taxon>
    </lineage>
</organism>
<dbReference type="EMBL" id="CAEZXM010000109">
    <property type="protein sequence ID" value="CAB4690091.1"/>
    <property type="molecule type" value="Genomic_DNA"/>
</dbReference>
<reference evidence="3" key="1">
    <citation type="submission" date="2020-05" db="EMBL/GenBank/DDBJ databases">
        <authorList>
            <person name="Chiriac C."/>
            <person name="Salcher M."/>
            <person name="Ghai R."/>
            <person name="Kavagutti S V."/>
        </authorList>
    </citation>
    <scope>NUCLEOTIDE SEQUENCE</scope>
</reference>
<evidence type="ECO:0000256" key="1">
    <source>
        <dbReference type="ARBA" id="ARBA00023239"/>
    </source>
</evidence>
<dbReference type="GO" id="GO:0005737">
    <property type="term" value="C:cytoplasm"/>
    <property type="evidence" value="ECO:0007669"/>
    <property type="project" value="TreeGrafter"/>
</dbReference>
<dbReference type="InterPro" id="IPR032466">
    <property type="entry name" value="Metal_Hydrolase"/>
</dbReference>
<dbReference type="GO" id="GO:0016787">
    <property type="term" value="F:hydrolase activity"/>
    <property type="evidence" value="ECO:0007669"/>
    <property type="project" value="InterPro"/>
</dbReference>
<proteinExistence type="predicted"/>
<evidence type="ECO:0000313" key="3">
    <source>
        <dbReference type="EMBL" id="CAB4690091.1"/>
    </source>
</evidence>
<protein>
    <submittedName>
        <fullName evidence="3">Unannotated protein</fullName>
    </submittedName>
</protein>
<evidence type="ECO:0000259" key="2">
    <source>
        <dbReference type="Pfam" id="PF04909"/>
    </source>
</evidence>
<dbReference type="Pfam" id="PF04909">
    <property type="entry name" value="Amidohydro_2"/>
    <property type="match status" value="1"/>
</dbReference>
<gene>
    <name evidence="3" type="ORF">UFOPK2366_00708</name>
</gene>
<dbReference type="GO" id="GO:0016831">
    <property type="term" value="F:carboxy-lyase activity"/>
    <property type="evidence" value="ECO:0007669"/>
    <property type="project" value="InterPro"/>
</dbReference>
<feature type="domain" description="Amidohydrolase-related" evidence="2">
    <location>
        <begin position="105"/>
        <end position="358"/>
    </location>
</feature>
<keyword evidence="1" id="KW-0456">Lyase</keyword>
<dbReference type="PANTHER" id="PTHR21240">
    <property type="entry name" value="2-AMINO-3-CARBOXYLMUCONATE-6-SEMIALDEHYDE DECARBOXYLASE"/>
    <property type="match status" value="1"/>
</dbReference>
<dbReference type="PANTHER" id="PTHR21240:SF28">
    <property type="entry name" value="ISO-OROTATE DECARBOXYLASE (EUROFUNG)"/>
    <property type="match status" value="1"/>
</dbReference>
<dbReference type="AlphaFoldDB" id="A0A6J6NTE2"/>
<dbReference type="InterPro" id="IPR032465">
    <property type="entry name" value="ACMSD"/>
</dbReference>
<sequence>MSRYTLISADGHAGGSPDQYRTYLEAQYLEQFDEWRGRYRNPFRDLQNDGRTRNWDSDRRLNDLHADGVVAEVLFPNTIPPFFPTGAIIAPAPAAHDFDLRLAGLRAHNRWLADFCSEAPNQRAGLAQILLNDVDAALDDVRWAKQNGLAGILLPGVSPDTPWIDPLFSRKYDPLWALCEELSLPITHHAGGSGVPNYGRHEAATAVFVLETTFFANRALWHLTMAGVFERFPKLRFVLTEQGCAWVPPVLKRMDGLHDQMVNGRIGELVVAADSVLPERPSTYFARNCYVGASFPSLADADSMRTIGIDRIMWGSDYPHHEASSPFTKESLQLAFCDFTPAELRIILGATAADVYGFDLEALAPDAALYGPTVGEVATPLTEIPAAATSPAFAGGLRT</sequence>
<name>A0A6J6NTE2_9ZZZZ</name>
<dbReference type="InterPro" id="IPR006680">
    <property type="entry name" value="Amidohydro-rel"/>
</dbReference>
<accession>A0A6J6NTE2</accession>
<dbReference type="GO" id="GO:0019748">
    <property type="term" value="P:secondary metabolic process"/>
    <property type="evidence" value="ECO:0007669"/>
    <property type="project" value="TreeGrafter"/>
</dbReference>